<keyword evidence="1 3" id="KW-0378">Hydrolase</keyword>
<dbReference type="InterPro" id="IPR000868">
    <property type="entry name" value="Isochorismatase-like_dom"/>
</dbReference>
<dbReference type="SUPFAM" id="SSF52499">
    <property type="entry name" value="Isochorismatase-like hydrolases"/>
    <property type="match status" value="1"/>
</dbReference>
<dbReference type="PANTHER" id="PTHR43540:SF16">
    <property type="entry name" value="ISOCHORISMATASE-LIKE DOMAIN-CONTAINING PROTEIN"/>
    <property type="match status" value="1"/>
</dbReference>
<dbReference type="CDD" id="cd00431">
    <property type="entry name" value="cysteine_hydrolases"/>
    <property type="match status" value="1"/>
</dbReference>
<comment type="caution">
    <text evidence="3">The sequence shown here is derived from an EMBL/GenBank/DDBJ whole genome shotgun (WGS) entry which is preliminary data.</text>
</comment>
<feature type="domain" description="Isochorismatase-like" evidence="2">
    <location>
        <begin position="11"/>
        <end position="196"/>
    </location>
</feature>
<evidence type="ECO:0000313" key="3">
    <source>
        <dbReference type="EMBL" id="NGZ86354.1"/>
    </source>
</evidence>
<organism evidence="3 4">
    <name type="scientific">Duganella aceris</name>
    <dbReference type="NCBI Taxonomy" id="2703883"/>
    <lineage>
        <taxon>Bacteria</taxon>
        <taxon>Pseudomonadati</taxon>
        <taxon>Pseudomonadota</taxon>
        <taxon>Betaproteobacteria</taxon>
        <taxon>Burkholderiales</taxon>
        <taxon>Oxalobacteraceae</taxon>
        <taxon>Telluria group</taxon>
        <taxon>Duganella</taxon>
    </lineage>
</organism>
<gene>
    <name evidence="3" type="ORF">GW587_19095</name>
</gene>
<evidence type="ECO:0000259" key="2">
    <source>
        <dbReference type="Pfam" id="PF00857"/>
    </source>
</evidence>
<dbReference type="Gene3D" id="3.40.50.850">
    <property type="entry name" value="Isochorismatase-like"/>
    <property type="match status" value="1"/>
</dbReference>
<name>A0ABX0FPA0_9BURK</name>
<dbReference type="EMBL" id="JAADJT010000008">
    <property type="protein sequence ID" value="NGZ86354.1"/>
    <property type="molecule type" value="Genomic_DNA"/>
</dbReference>
<reference evidence="4" key="2">
    <citation type="submission" date="2023-07" db="EMBL/GenBank/DDBJ databases">
        <title>Duganella aceri sp. nov., isolated from tree sap.</title>
        <authorList>
            <person name="Kim I.S."/>
        </authorList>
    </citation>
    <scope>NUCLEOTIDE SEQUENCE [LARGE SCALE GENOMIC DNA]</scope>
    <source>
        <strain evidence="4">SAP-35</strain>
    </source>
</reference>
<dbReference type="InterPro" id="IPR036380">
    <property type="entry name" value="Isochorismatase-like_sf"/>
</dbReference>
<dbReference type="RefSeq" id="WP_166106118.1">
    <property type="nucleotide sequence ID" value="NZ_JAADJT010000008.1"/>
</dbReference>
<evidence type="ECO:0000256" key="1">
    <source>
        <dbReference type="ARBA" id="ARBA00022801"/>
    </source>
</evidence>
<dbReference type="GO" id="GO:0016787">
    <property type="term" value="F:hydrolase activity"/>
    <property type="evidence" value="ECO:0007669"/>
    <property type="project" value="UniProtKB-KW"/>
</dbReference>
<proteinExistence type="predicted"/>
<dbReference type="Proteomes" id="UP000666369">
    <property type="component" value="Unassembled WGS sequence"/>
</dbReference>
<dbReference type="InterPro" id="IPR050272">
    <property type="entry name" value="Isochorismatase-like_hydrls"/>
</dbReference>
<dbReference type="Pfam" id="PF00857">
    <property type="entry name" value="Isochorismatase"/>
    <property type="match status" value="1"/>
</dbReference>
<reference evidence="3 4" key="1">
    <citation type="submission" date="2020-01" db="EMBL/GenBank/DDBJ databases">
        <authorList>
            <person name="Lee S.D."/>
        </authorList>
    </citation>
    <scope>NUCLEOTIDE SEQUENCE [LARGE SCALE GENOMIC DNA]</scope>
    <source>
        <strain evidence="3 4">SAP-35</strain>
    </source>
</reference>
<protein>
    <submittedName>
        <fullName evidence="3">Cysteine hydrolase</fullName>
    </submittedName>
</protein>
<keyword evidence="4" id="KW-1185">Reference proteome</keyword>
<dbReference type="PANTHER" id="PTHR43540">
    <property type="entry name" value="PEROXYUREIDOACRYLATE/UREIDOACRYLATE AMIDOHYDROLASE-RELATED"/>
    <property type="match status" value="1"/>
</dbReference>
<accession>A0ABX0FPA0</accession>
<evidence type="ECO:0000313" key="4">
    <source>
        <dbReference type="Proteomes" id="UP000666369"/>
    </source>
</evidence>
<sequence>MSSTTYAADRTALLIVDPYNDFMSEGGKLYNAIKETADASGLYDNLRKIIPTVRAAGIQVVIVPHHRSHQHGDDYAGWRHVNMFQARNAPLKAFEAGTWGGEFNPEFGPQPGDIVAKEHWAQNGFANTDLDMQLKQRGIQKIIMVGLIANSCIEATARYGMELGYHVTLVPDATAAFSPAGMEAAAQNAPMFAHAIVSTAELLAQLPPAKTAAVF</sequence>